<evidence type="ECO:0008006" key="5">
    <source>
        <dbReference type="Google" id="ProtNLM"/>
    </source>
</evidence>
<organism evidence="3 4">
    <name type="scientific">Geranomyces variabilis</name>
    <dbReference type="NCBI Taxonomy" id="109894"/>
    <lineage>
        <taxon>Eukaryota</taxon>
        <taxon>Fungi</taxon>
        <taxon>Fungi incertae sedis</taxon>
        <taxon>Chytridiomycota</taxon>
        <taxon>Chytridiomycota incertae sedis</taxon>
        <taxon>Chytridiomycetes</taxon>
        <taxon>Spizellomycetales</taxon>
        <taxon>Powellomycetaceae</taxon>
        <taxon>Geranomyces</taxon>
    </lineage>
</organism>
<dbReference type="InterPro" id="IPR017441">
    <property type="entry name" value="Protein_kinase_ATP_BS"/>
</dbReference>
<feature type="region of interest" description="Disordered" evidence="2">
    <location>
        <begin position="1"/>
        <end position="39"/>
    </location>
</feature>
<accession>A0AAD5TH19</accession>
<feature type="binding site" evidence="1">
    <location>
        <position position="102"/>
    </location>
    <ligand>
        <name>ATP</name>
        <dbReference type="ChEBI" id="CHEBI:30616"/>
    </ligand>
</feature>
<comment type="caution">
    <text evidence="3">The sequence shown here is derived from an EMBL/GenBank/DDBJ whole genome shotgun (WGS) entry which is preliminary data.</text>
</comment>
<dbReference type="PANTHER" id="PTHR37171">
    <property type="entry name" value="SERINE/THREONINE-PROTEIN KINASE YRZF-RELATED"/>
    <property type="match status" value="1"/>
</dbReference>
<dbReference type="InterPro" id="IPR052396">
    <property type="entry name" value="Meiotic_Drive_Suppr_Kinase"/>
</dbReference>
<keyword evidence="1" id="KW-0067">ATP-binding</keyword>
<sequence>MGNGGQDGYAPPIDPNVGSLQPSSGDTTASHAQMSRATVKGPKLYASTKSLAAEEEAMPANPKTAQFTPVSMNSIVFHSFLGFGLHGTVAACTYQGVPRAIKTVERKYREQTNTINLEARVYDHLPAVQGIHVPRVIAKISLLSYTILGIIMERGEEVKWDDLAECRAAKASLKSIHKYRVLHGDVRAENFIALPPVGADCVGTATCSMCGFRAEQVPPFSR</sequence>
<evidence type="ECO:0000256" key="1">
    <source>
        <dbReference type="PROSITE-ProRule" id="PRU10141"/>
    </source>
</evidence>
<keyword evidence="1" id="KW-0547">Nucleotide-binding</keyword>
<dbReference type="AlphaFoldDB" id="A0AAD5TH19"/>
<keyword evidence="4" id="KW-1185">Reference proteome</keyword>
<reference evidence="3" key="1">
    <citation type="submission" date="2020-05" db="EMBL/GenBank/DDBJ databases">
        <title>Phylogenomic resolution of chytrid fungi.</title>
        <authorList>
            <person name="Stajich J.E."/>
            <person name="Amses K."/>
            <person name="Simmons R."/>
            <person name="Seto K."/>
            <person name="Myers J."/>
            <person name="Bonds A."/>
            <person name="Quandt C.A."/>
            <person name="Barry K."/>
            <person name="Liu P."/>
            <person name="Grigoriev I."/>
            <person name="Longcore J.E."/>
            <person name="James T.Y."/>
        </authorList>
    </citation>
    <scope>NUCLEOTIDE SEQUENCE</scope>
    <source>
        <strain evidence="3">JEL0379</strain>
    </source>
</reference>
<dbReference type="PANTHER" id="PTHR37171:SF1">
    <property type="entry name" value="SERINE_THREONINE-PROTEIN KINASE YRZF-RELATED"/>
    <property type="match status" value="1"/>
</dbReference>
<dbReference type="InterPro" id="IPR011009">
    <property type="entry name" value="Kinase-like_dom_sf"/>
</dbReference>
<dbReference type="GO" id="GO:0005524">
    <property type="term" value="F:ATP binding"/>
    <property type="evidence" value="ECO:0007669"/>
    <property type="project" value="UniProtKB-UniRule"/>
</dbReference>
<dbReference type="Proteomes" id="UP001212152">
    <property type="component" value="Unassembled WGS sequence"/>
</dbReference>
<name>A0AAD5TH19_9FUNG</name>
<gene>
    <name evidence="3" type="ORF">HDU87_006963</name>
</gene>
<evidence type="ECO:0000256" key="2">
    <source>
        <dbReference type="SAM" id="MobiDB-lite"/>
    </source>
</evidence>
<feature type="compositionally biased region" description="Polar residues" evidence="2">
    <location>
        <begin position="18"/>
        <end position="36"/>
    </location>
</feature>
<dbReference type="SUPFAM" id="SSF56112">
    <property type="entry name" value="Protein kinase-like (PK-like)"/>
    <property type="match status" value="1"/>
</dbReference>
<protein>
    <recommendedName>
        <fullName evidence="5">Protein kinase domain-containing protein</fullName>
    </recommendedName>
</protein>
<dbReference type="PROSITE" id="PS00107">
    <property type="entry name" value="PROTEIN_KINASE_ATP"/>
    <property type="match status" value="1"/>
</dbReference>
<proteinExistence type="predicted"/>
<evidence type="ECO:0000313" key="3">
    <source>
        <dbReference type="EMBL" id="KAJ3174714.1"/>
    </source>
</evidence>
<evidence type="ECO:0000313" key="4">
    <source>
        <dbReference type="Proteomes" id="UP001212152"/>
    </source>
</evidence>
<dbReference type="EMBL" id="JADGJQ010000061">
    <property type="protein sequence ID" value="KAJ3174714.1"/>
    <property type="molecule type" value="Genomic_DNA"/>
</dbReference>